<accession>A0AA95GSL0</accession>
<geneLocation type="plasmid" evidence="1 2">
    <name>paPv11</name>
</geneLocation>
<reference evidence="1" key="1">
    <citation type="submission" date="2023-04" db="EMBL/GenBank/DDBJ databases">
        <title>Genome dynamics across the evolutionary transition to endosymbiosis.</title>
        <authorList>
            <person name="Siozios S."/>
            <person name="Nadal-Jimenez P."/>
            <person name="Azagi T."/>
            <person name="Sprong H."/>
            <person name="Frost C.L."/>
            <person name="Parratt S.R."/>
            <person name="Taylor G."/>
            <person name="Brettell L."/>
            <person name="Lew K.C."/>
            <person name="Croft L."/>
            <person name="King K.C."/>
            <person name="Brockhurst M.A."/>
            <person name="Hypsa V."/>
            <person name="Novakova E."/>
            <person name="Darby A.C."/>
            <person name="Hurst G.D.D."/>
        </authorList>
    </citation>
    <scope>NUCLEOTIDE SEQUENCE</scope>
    <source>
        <strain evidence="1">APv</strain>
        <plasmid evidence="1">paPv11</plasmid>
    </source>
</reference>
<organism evidence="1 2">
    <name type="scientific">Arsenophonus nasoniae</name>
    <name type="common">son-killer infecting Nasonia vitripennis</name>
    <dbReference type="NCBI Taxonomy" id="638"/>
    <lineage>
        <taxon>Bacteria</taxon>
        <taxon>Pseudomonadati</taxon>
        <taxon>Pseudomonadota</taxon>
        <taxon>Gammaproteobacteria</taxon>
        <taxon>Enterobacterales</taxon>
        <taxon>Morganellaceae</taxon>
        <taxon>Arsenophonus</taxon>
    </lineage>
</organism>
<dbReference type="Proteomes" id="UP001177595">
    <property type="component" value="Plasmid paPv11"/>
</dbReference>
<sequence length="102" mass="11595">MTLVFPAIYGSNYSTQSGRFFKRRNDIWVQIERYLPCATGTLNEPLEATAQRWLNELEKGNLKVKRAIGNSGGIKTGTYELTESGLKFINTIDIDVRTKHEL</sequence>
<proteinExistence type="predicted"/>
<evidence type="ECO:0000313" key="1">
    <source>
        <dbReference type="EMBL" id="WGM04047.1"/>
    </source>
</evidence>
<keyword evidence="1" id="KW-0614">Plasmid</keyword>
<dbReference type="RefSeq" id="WP_280627316.1">
    <property type="nucleotide sequence ID" value="NZ_CP123515.1"/>
</dbReference>
<evidence type="ECO:0000313" key="2">
    <source>
        <dbReference type="Proteomes" id="UP001177595"/>
    </source>
</evidence>
<name>A0AA95GSL0_9GAMM</name>
<dbReference type="AlphaFoldDB" id="A0AA95GSL0"/>
<gene>
    <name evidence="1" type="ORF">QE210_21475</name>
</gene>
<protein>
    <submittedName>
        <fullName evidence="1">Uncharacterized protein</fullName>
    </submittedName>
</protein>
<dbReference type="EMBL" id="CP123515">
    <property type="protein sequence ID" value="WGM04047.1"/>
    <property type="molecule type" value="Genomic_DNA"/>
</dbReference>